<dbReference type="Proteomes" id="UP000694388">
    <property type="component" value="Unplaced"/>
</dbReference>
<accession>A0A8C4QSH7</accession>
<sequence>MTLVVGIGGVTNGGKTTLAQRLLSAFPRCRIIHQDTFFKPQEQVTIGEDGFCQYDDGCDGCHVGTPSCPKKKLQTNPSLPARVLNALDMDAMVNEIQRWMNTEDMERPRLLIVEGFLLYTYLPLVTVFDRRYFIQVPYEESKRRRSVIILLARGVMIPQIHMVTLMVTCGQCTNSIGDRWKRNKWMWCISMEPSQGKIYLTTSPKTSRNFL</sequence>
<dbReference type="PANTHER" id="PTHR10285">
    <property type="entry name" value="URIDINE KINASE"/>
    <property type="match status" value="1"/>
</dbReference>
<organism evidence="1 2">
    <name type="scientific">Eptatretus burgeri</name>
    <name type="common">Inshore hagfish</name>
    <dbReference type="NCBI Taxonomy" id="7764"/>
    <lineage>
        <taxon>Eukaryota</taxon>
        <taxon>Metazoa</taxon>
        <taxon>Chordata</taxon>
        <taxon>Craniata</taxon>
        <taxon>Vertebrata</taxon>
        <taxon>Cyclostomata</taxon>
        <taxon>Myxini</taxon>
        <taxon>Myxiniformes</taxon>
        <taxon>Myxinidae</taxon>
        <taxon>Eptatretinae</taxon>
        <taxon>Eptatretus</taxon>
    </lineage>
</organism>
<keyword evidence="2" id="KW-1185">Reference proteome</keyword>
<protein>
    <submittedName>
        <fullName evidence="1">Nicotinamide riboside kinase 2</fullName>
    </submittedName>
</protein>
<evidence type="ECO:0000313" key="2">
    <source>
        <dbReference type="Proteomes" id="UP000694388"/>
    </source>
</evidence>
<name>A0A8C4QSH7_EPTBU</name>
<proteinExistence type="predicted"/>
<reference evidence="1" key="2">
    <citation type="submission" date="2025-09" db="UniProtKB">
        <authorList>
            <consortium name="Ensembl"/>
        </authorList>
    </citation>
    <scope>IDENTIFICATION</scope>
</reference>
<dbReference type="Ensembl" id="ENSEBUT00000020511.1">
    <property type="protein sequence ID" value="ENSEBUP00000019935.1"/>
    <property type="gene ID" value="ENSEBUG00000012375.1"/>
</dbReference>
<reference evidence="1" key="1">
    <citation type="submission" date="2025-08" db="UniProtKB">
        <authorList>
            <consortium name="Ensembl"/>
        </authorList>
    </citation>
    <scope>IDENTIFICATION</scope>
</reference>
<dbReference type="GeneTree" id="ENSGT00940000159842"/>
<dbReference type="Gene3D" id="3.40.50.300">
    <property type="entry name" value="P-loop containing nucleotide triphosphate hydrolases"/>
    <property type="match status" value="1"/>
</dbReference>
<dbReference type="SUPFAM" id="SSF52540">
    <property type="entry name" value="P-loop containing nucleoside triphosphate hydrolases"/>
    <property type="match status" value="1"/>
</dbReference>
<dbReference type="AlphaFoldDB" id="A0A8C4QSH7"/>
<dbReference type="InterPro" id="IPR027417">
    <property type="entry name" value="P-loop_NTPase"/>
</dbReference>
<evidence type="ECO:0000313" key="1">
    <source>
        <dbReference type="Ensembl" id="ENSEBUP00000019935.1"/>
    </source>
</evidence>